<accession>A0A067M4R6</accession>
<protein>
    <recommendedName>
        <fullName evidence="3">RRM domain-containing protein</fullName>
    </recommendedName>
</protein>
<proteinExistence type="predicted"/>
<dbReference type="Proteomes" id="UP000027195">
    <property type="component" value="Unassembled WGS sequence"/>
</dbReference>
<dbReference type="InParanoid" id="A0A067M4R6"/>
<evidence type="ECO:0008006" key="3">
    <source>
        <dbReference type="Google" id="ProtNLM"/>
    </source>
</evidence>
<sequence length="405" mass="45641">MNNRGGFHVRLALVTFGYRCEMVAHNKVPHTKHGQWEKHYKAIQDLVLFGTISGSAVLRLPFHRHHPSLAILLGESYLEKMSPSPLFETIVITATTRSVVLTPALIRATFSSYGEILSIQLWGAPQVTKPHITVQFASRGAAVLATQLKNRGLNVSALTKRSPLYPSYTPAAPSYVPPPPNAAPTVQIPPIIFTPRRLLPISSLSPPTRYLTHETNALVKDIPSFPPLDFNHPWQHIPIPPVRRFIAQPPSAREVMKDALCAIMAIAQAAIDSGRDSEETLAQVEAFRKEWQGRSLQKLEYMAGQEREERDVDSYIAASKERMAPLKVLGKDLATGLRRLEELRTRGEGDCEDAKRYSSIMDRDATTWRMRFTEIHSHVRILSRMRAYGSWDGESPFRMRPQPRF</sequence>
<dbReference type="CDD" id="cd00590">
    <property type="entry name" value="RRM_SF"/>
    <property type="match status" value="1"/>
</dbReference>
<reference evidence="2" key="1">
    <citation type="journal article" date="2014" name="Proc. Natl. Acad. Sci. U.S.A.">
        <title>Extensive sampling of basidiomycete genomes demonstrates inadequacy of the white-rot/brown-rot paradigm for wood decay fungi.</title>
        <authorList>
            <person name="Riley R."/>
            <person name="Salamov A.A."/>
            <person name="Brown D.W."/>
            <person name="Nagy L.G."/>
            <person name="Floudas D."/>
            <person name="Held B.W."/>
            <person name="Levasseur A."/>
            <person name="Lombard V."/>
            <person name="Morin E."/>
            <person name="Otillar R."/>
            <person name="Lindquist E.A."/>
            <person name="Sun H."/>
            <person name="LaButti K.M."/>
            <person name="Schmutz J."/>
            <person name="Jabbour D."/>
            <person name="Luo H."/>
            <person name="Baker S.E."/>
            <person name="Pisabarro A.G."/>
            <person name="Walton J.D."/>
            <person name="Blanchette R.A."/>
            <person name="Henrissat B."/>
            <person name="Martin F."/>
            <person name="Cullen D."/>
            <person name="Hibbett D.S."/>
            <person name="Grigoriev I.V."/>
        </authorList>
    </citation>
    <scope>NUCLEOTIDE SEQUENCE [LARGE SCALE GENOMIC DNA]</scope>
    <source>
        <strain evidence="2">FD-172 SS1</strain>
    </source>
</reference>
<evidence type="ECO:0000313" key="1">
    <source>
        <dbReference type="EMBL" id="KDQ06822.1"/>
    </source>
</evidence>
<dbReference type="HOGENOM" id="CLU_679695_0_0_1"/>
<evidence type="ECO:0000313" key="2">
    <source>
        <dbReference type="Proteomes" id="UP000027195"/>
    </source>
</evidence>
<keyword evidence="2" id="KW-1185">Reference proteome</keyword>
<gene>
    <name evidence="1" type="ORF">BOTBODRAFT_49159</name>
</gene>
<organism evidence="1 2">
    <name type="scientific">Botryobasidium botryosum (strain FD-172 SS1)</name>
    <dbReference type="NCBI Taxonomy" id="930990"/>
    <lineage>
        <taxon>Eukaryota</taxon>
        <taxon>Fungi</taxon>
        <taxon>Dikarya</taxon>
        <taxon>Basidiomycota</taxon>
        <taxon>Agaricomycotina</taxon>
        <taxon>Agaricomycetes</taxon>
        <taxon>Cantharellales</taxon>
        <taxon>Botryobasidiaceae</taxon>
        <taxon>Botryobasidium</taxon>
    </lineage>
</organism>
<name>A0A067M4R6_BOTB1</name>
<dbReference type="AlphaFoldDB" id="A0A067M4R6"/>
<dbReference type="EMBL" id="KL198122">
    <property type="protein sequence ID" value="KDQ06822.1"/>
    <property type="molecule type" value="Genomic_DNA"/>
</dbReference>